<proteinExistence type="predicted"/>
<gene>
    <name evidence="1" type="ORF">SAMN05443144_13715</name>
</gene>
<dbReference type="RefSeq" id="WP_073068436.1">
    <property type="nucleotide sequence ID" value="NZ_FQUS01000037.1"/>
</dbReference>
<evidence type="ECO:0000313" key="2">
    <source>
        <dbReference type="Proteomes" id="UP000184041"/>
    </source>
</evidence>
<protein>
    <submittedName>
        <fullName evidence="1">Uncharacterized protein</fullName>
    </submittedName>
</protein>
<dbReference type="AlphaFoldDB" id="A0A1M5L3T9"/>
<name>A0A1M5L3T9_9BACT</name>
<evidence type="ECO:0000313" key="1">
    <source>
        <dbReference type="EMBL" id="SHG59671.1"/>
    </source>
</evidence>
<sequence length="161" mass="18532">MITCRGIEVNWDEFAEITDDREADPETVVKYFIDAFEGLLMVNQTLLEESVEYKSEEYHPFIKVFEEVSVNAIDALRDNRPDTELRNISESLRLSRMPQELMAYAGIADASNEDISIDSKLNNAETVQDSVKELLKKAWNPWWLDPVLKALDEVIDIFRGS</sequence>
<dbReference type="Proteomes" id="UP000184041">
    <property type="component" value="Unassembled WGS sequence"/>
</dbReference>
<dbReference type="EMBL" id="FQUS01000037">
    <property type="protein sequence ID" value="SHG59671.1"/>
    <property type="molecule type" value="Genomic_DNA"/>
</dbReference>
<accession>A0A1M5L3T9</accession>
<reference evidence="1 2" key="1">
    <citation type="submission" date="2016-11" db="EMBL/GenBank/DDBJ databases">
        <authorList>
            <person name="Jaros S."/>
            <person name="Januszkiewicz K."/>
            <person name="Wedrychowicz H."/>
        </authorList>
    </citation>
    <scope>NUCLEOTIDE SEQUENCE [LARGE SCALE GENOMIC DNA]</scope>
    <source>
        <strain evidence="1 2">DSM 21986</strain>
    </source>
</reference>
<organism evidence="1 2">
    <name type="scientific">Fodinibius roseus</name>
    <dbReference type="NCBI Taxonomy" id="1194090"/>
    <lineage>
        <taxon>Bacteria</taxon>
        <taxon>Pseudomonadati</taxon>
        <taxon>Balneolota</taxon>
        <taxon>Balneolia</taxon>
        <taxon>Balneolales</taxon>
        <taxon>Balneolaceae</taxon>
        <taxon>Fodinibius</taxon>
    </lineage>
</organism>
<keyword evidence="2" id="KW-1185">Reference proteome</keyword>